<dbReference type="EMBL" id="JAAGWG010000062">
    <property type="protein sequence ID" value="NEK87956.1"/>
    <property type="molecule type" value="Genomic_DNA"/>
</dbReference>
<gene>
    <name evidence="2" type="ORF">GCU60_19640</name>
</gene>
<proteinExistence type="predicted"/>
<evidence type="ECO:0000313" key="2">
    <source>
        <dbReference type="EMBL" id="NEK87956.1"/>
    </source>
</evidence>
<comment type="caution">
    <text evidence="2">The sequence shown here is derived from an EMBL/GenBank/DDBJ whole genome shotgun (WGS) entry which is preliminary data.</text>
</comment>
<keyword evidence="1" id="KW-1133">Transmembrane helix</keyword>
<feature type="transmembrane region" description="Helical" evidence="1">
    <location>
        <begin position="189"/>
        <end position="209"/>
    </location>
</feature>
<sequence length="222" mass="23776">MIAAVGAMGIVAALVVGGLALQGLQDAGEARRTTGSVGAALSHVQEMEYRGADISGWQVAYAWDARRTTPLQAVDASSGNRAGFLLSGEELKKLLADVPASALTPTEQEYFSAIVDAWERFFQYDEQVVALYRQNTSASMDAADDLILGDSYDVFYEVLEETAKLKESLQQREREATEAADGQQSTTTFIMIAATALGALLVLAVSVAVTRRITRPLLGHVS</sequence>
<organism evidence="2 3">
    <name type="scientific">Blastococcus saxobsidens</name>
    <dbReference type="NCBI Taxonomy" id="138336"/>
    <lineage>
        <taxon>Bacteria</taxon>
        <taxon>Bacillati</taxon>
        <taxon>Actinomycetota</taxon>
        <taxon>Actinomycetes</taxon>
        <taxon>Geodermatophilales</taxon>
        <taxon>Geodermatophilaceae</taxon>
        <taxon>Blastococcus</taxon>
    </lineage>
</organism>
<protein>
    <submittedName>
        <fullName evidence="2">Uncharacterized protein</fullName>
    </submittedName>
</protein>
<dbReference type="RefSeq" id="WP_163208324.1">
    <property type="nucleotide sequence ID" value="NZ_JAAGWG010000062.1"/>
</dbReference>
<evidence type="ECO:0000313" key="3">
    <source>
        <dbReference type="Proteomes" id="UP000479241"/>
    </source>
</evidence>
<dbReference type="AlphaFoldDB" id="A0A6L9W797"/>
<name>A0A6L9W797_9ACTN</name>
<keyword evidence="1" id="KW-0472">Membrane</keyword>
<evidence type="ECO:0000256" key="1">
    <source>
        <dbReference type="SAM" id="Phobius"/>
    </source>
</evidence>
<keyword evidence="1" id="KW-0812">Transmembrane</keyword>
<accession>A0A6L9W797</accession>
<reference evidence="2 3" key="1">
    <citation type="submission" date="2019-12" db="EMBL/GenBank/DDBJ databases">
        <title>the WGS of Blastococcus saxobsidens 67B17.</title>
        <authorList>
            <person name="Jiang Z."/>
        </authorList>
    </citation>
    <scope>NUCLEOTIDE SEQUENCE [LARGE SCALE GENOMIC DNA]</scope>
    <source>
        <strain evidence="2 3">67B17</strain>
    </source>
</reference>
<dbReference type="Proteomes" id="UP000479241">
    <property type="component" value="Unassembled WGS sequence"/>
</dbReference>